<name>A0AB39TX68_9ACTN</name>
<proteinExistence type="predicted"/>
<dbReference type="EMBL" id="CP163445">
    <property type="protein sequence ID" value="XDQ83684.1"/>
    <property type="molecule type" value="Genomic_DNA"/>
</dbReference>
<feature type="domain" description="Solute-binding protein family 3/N-terminal" evidence="2">
    <location>
        <begin position="40"/>
        <end position="270"/>
    </location>
</feature>
<accession>A0AB39TX68</accession>
<gene>
    <name evidence="3" type="ORF">AB2U05_36870</name>
</gene>
<evidence type="ECO:0000313" key="3">
    <source>
        <dbReference type="EMBL" id="XDQ83684.1"/>
    </source>
</evidence>
<dbReference type="Pfam" id="PF09084">
    <property type="entry name" value="NMT1"/>
    <property type="match status" value="1"/>
</dbReference>
<dbReference type="InterPro" id="IPR027939">
    <property type="entry name" value="NMT1/THI5"/>
</dbReference>
<keyword evidence="1" id="KW-0732">Signal</keyword>
<dbReference type="AlphaFoldDB" id="A0AB39TX68"/>
<dbReference type="SUPFAM" id="SSF53850">
    <property type="entry name" value="Periplasmic binding protein-like II"/>
    <property type="match status" value="1"/>
</dbReference>
<protein>
    <submittedName>
        <fullName evidence="3">ABC transporter substrate-binding protein</fullName>
    </submittedName>
</protein>
<dbReference type="InterPro" id="IPR015168">
    <property type="entry name" value="SsuA/THI5"/>
</dbReference>
<dbReference type="PANTHER" id="PTHR31528">
    <property type="entry name" value="4-AMINO-5-HYDROXYMETHYL-2-METHYLPYRIMIDINE PHOSPHATE SYNTHASE THI11-RELATED"/>
    <property type="match status" value="1"/>
</dbReference>
<organism evidence="3">
    <name type="scientific">Streptomyces sp. Y1</name>
    <dbReference type="NCBI Taxonomy" id="3238634"/>
    <lineage>
        <taxon>Bacteria</taxon>
        <taxon>Bacillati</taxon>
        <taxon>Actinomycetota</taxon>
        <taxon>Actinomycetes</taxon>
        <taxon>Kitasatosporales</taxon>
        <taxon>Streptomycetaceae</taxon>
        <taxon>Streptomyces</taxon>
    </lineage>
</organism>
<dbReference type="InterPro" id="IPR001638">
    <property type="entry name" value="Solute-binding_3/MltF_N"/>
</dbReference>
<dbReference type="Gene3D" id="3.40.190.10">
    <property type="entry name" value="Periplasmic binding protein-like II"/>
    <property type="match status" value="2"/>
</dbReference>
<dbReference type="PANTHER" id="PTHR31528:SF15">
    <property type="entry name" value="RIBOFLAVIN-BINDING PROTEIN RIBY"/>
    <property type="match status" value="1"/>
</dbReference>
<dbReference type="RefSeq" id="WP_369185756.1">
    <property type="nucleotide sequence ID" value="NZ_CP163445.1"/>
</dbReference>
<dbReference type="SMART" id="SM00062">
    <property type="entry name" value="PBPb"/>
    <property type="match status" value="1"/>
</dbReference>
<reference evidence="3" key="1">
    <citation type="submission" date="2024-07" db="EMBL/GenBank/DDBJ databases">
        <authorList>
            <person name="Yu S.T."/>
        </authorList>
    </citation>
    <scope>NUCLEOTIDE SEQUENCE</scope>
    <source>
        <strain evidence="3">Y1</strain>
    </source>
</reference>
<feature type="signal peptide" evidence="1">
    <location>
        <begin position="1"/>
        <end position="22"/>
    </location>
</feature>
<evidence type="ECO:0000256" key="1">
    <source>
        <dbReference type="SAM" id="SignalP"/>
    </source>
</evidence>
<feature type="chain" id="PRO_5044277712" evidence="1">
    <location>
        <begin position="23"/>
        <end position="360"/>
    </location>
</feature>
<evidence type="ECO:0000259" key="2">
    <source>
        <dbReference type="SMART" id="SM00062"/>
    </source>
</evidence>
<dbReference type="PROSITE" id="PS51257">
    <property type="entry name" value="PROKAR_LIPOPROTEIN"/>
    <property type="match status" value="1"/>
</dbReference>
<dbReference type="GO" id="GO:0009228">
    <property type="term" value="P:thiamine biosynthetic process"/>
    <property type="evidence" value="ECO:0007669"/>
    <property type="project" value="InterPro"/>
</dbReference>
<sequence length="360" mass="37323">MRKTTARSLALLLTAAALSACASDPTAATSPGGKGGKGGALTVGLTYIPNIQFAPFYVAQSKGFYQEAGLKVTLRHHSFTDDLFGGLTAGKEDVVFAGGDEMLQARAKDLPVVDVATLYHTYPVVMLVPQDSPIHTVADLRGHSVGTPGPFGETYFALLAQLKAGALTTKDVTVQHIGFTQQAALVGKKVDAVMGYLNNDAVQFQQAGLAVRPVEGTGTGTGTGTVEGTGTGTGTGAGSDALPLVAAGLGATRATLDQHGEDVRKFLAATLRGVQYTVDHPEEAVAISKTFVPGMNDHKQQEAALAVLKATVPMLKAPASGKPGLNDPATWEKMAAFMKEQGLIDKPVTATDAFTNDYLP</sequence>